<dbReference type="NCBIfam" id="TIGR00044">
    <property type="entry name" value="YggS family pyridoxal phosphate-dependent enzyme"/>
    <property type="match status" value="1"/>
</dbReference>
<dbReference type="PANTHER" id="PTHR10146:SF14">
    <property type="entry name" value="PYRIDOXAL PHOSPHATE HOMEOSTASIS PROTEIN"/>
    <property type="match status" value="1"/>
</dbReference>
<evidence type="ECO:0000313" key="3">
    <source>
        <dbReference type="EMBL" id="VAW79645.1"/>
    </source>
</evidence>
<dbReference type="InterPro" id="IPR029066">
    <property type="entry name" value="PLP-binding_barrel"/>
</dbReference>
<dbReference type="Pfam" id="PF01168">
    <property type="entry name" value="Ala_racemase_N"/>
    <property type="match status" value="1"/>
</dbReference>
<keyword evidence="1" id="KW-0663">Pyridoxal phosphate</keyword>
<gene>
    <name evidence="3" type="ORF">MNBD_GAMMA12-2333</name>
</gene>
<sequence>MNNIAVNLQAVQQQIYQAEQQSKRERCSVKLLAVSKTRSANELETVIKQGQIDFGENYLQEALDKQIQLNNSQVIWHFIGSIQSNKTKAIAENFSWVHSVDRLKIASRLNEQRPPHLSPLNILVQINVSLEHSKSGILQHQLMSLATEIEQLPHLRLRGIMGLPAPTTKFSEQQKQCETLASLYNQLKQSQKTIDTLSMGTSNDYQAAIAAGSTMVRIGTAIFGPRTQ</sequence>
<name>A0A3B0YFG5_9ZZZZ</name>
<organism evidence="3">
    <name type="scientific">hydrothermal vent metagenome</name>
    <dbReference type="NCBI Taxonomy" id="652676"/>
    <lineage>
        <taxon>unclassified sequences</taxon>
        <taxon>metagenomes</taxon>
        <taxon>ecological metagenomes</taxon>
    </lineage>
</organism>
<dbReference type="FunFam" id="3.20.20.10:FF:000018">
    <property type="entry name" value="Pyridoxal phosphate homeostasis protein"/>
    <property type="match status" value="1"/>
</dbReference>
<evidence type="ECO:0000259" key="2">
    <source>
        <dbReference type="Pfam" id="PF01168"/>
    </source>
</evidence>
<protein>
    <submittedName>
        <fullName evidence="3">UPF0001 protein YggS</fullName>
    </submittedName>
</protein>
<dbReference type="InterPro" id="IPR011078">
    <property type="entry name" value="PyrdxlP_homeostasis"/>
</dbReference>
<dbReference type="PIRSF" id="PIRSF004848">
    <property type="entry name" value="YBL036c_PLPDEIII"/>
    <property type="match status" value="1"/>
</dbReference>
<dbReference type="InterPro" id="IPR001608">
    <property type="entry name" value="Ala_racemase_N"/>
</dbReference>
<dbReference type="SUPFAM" id="SSF51419">
    <property type="entry name" value="PLP-binding barrel"/>
    <property type="match status" value="1"/>
</dbReference>
<dbReference type="CDD" id="cd06824">
    <property type="entry name" value="PLPDE_III_Yggs_like"/>
    <property type="match status" value="1"/>
</dbReference>
<dbReference type="PROSITE" id="PS01211">
    <property type="entry name" value="UPF0001"/>
    <property type="match status" value="1"/>
</dbReference>
<reference evidence="3" key="1">
    <citation type="submission" date="2018-06" db="EMBL/GenBank/DDBJ databases">
        <authorList>
            <person name="Zhirakovskaya E."/>
        </authorList>
    </citation>
    <scope>NUCLEOTIDE SEQUENCE</scope>
</reference>
<dbReference type="HAMAP" id="MF_02087">
    <property type="entry name" value="PLP_homeostasis"/>
    <property type="match status" value="1"/>
</dbReference>
<evidence type="ECO:0000256" key="1">
    <source>
        <dbReference type="ARBA" id="ARBA00022898"/>
    </source>
</evidence>
<proteinExistence type="inferred from homology"/>
<dbReference type="AlphaFoldDB" id="A0A3B0YFG5"/>
<dbReference type="EMBL" id="UOFL01000176">
    <property type="protein sequence ID" value="VAW79645.1"/>
    <property type="molecule type" value="Genomic_DNA"/>
</dbReference>
<dbReference type="PANTHER" id="PTHR10146">
    <property type="entry name" value="PROLINE SYNTHETASE CO-TRANSCRIBED BACTERIAL HOMOLOG PROTEIN"/>
    <property type="match status" value="1"/>
</dbReference>
<dbReference type="GO" id="GO:0030170">
    <property type="term" value="F:pyridoxal phosphate binding"/>
    <property type="evidence" value="ECO:0007669"/>
    <property type="project" value="InterPro"/>
</dbReference>
<accession>A0A3B0YFG5</accession>
<dbReference type="Gene3D" id="3.20.20.10">
    <property type="entry name" value="Alanine racemase"/>
    <property type="match status" value="1"/>
</dbReference>
<feature type="domain" description="Alanine racemase N-terminal" evidence="2">
    <location>
        <begin position="6"/>
        <end position="225"/>
    </location>
</feature>